<organism evidence="1">
    <name type="scientific">Little cherry virus 2</name>
    <dbReference type="NCBI Taxonomy" id="154339"/>
    <lineage>
        <taxon>Viruses</taxon>
        <taxon>Riboviria</taxon>
        <taxon>Orthornavirae</taxon>
        <taxon>Kitrinoviricota</taxon>
        <taxon>Alsuviricetes</taxon>
        <taxon>Martellivirales</taxon>
        <taxon>Closteroviridae</taxon>
        <taxon>Ampelovirus</taxon>
        <taxon>Ampelovirus nanoavii</taxon>
    </lineage>
</organism>
<protein>
    <submittedName>
        <fullName evidence="1">p5</fullName>
    </submittedName>
</protein>
<sequence length="51" mass="5417">MVVNAHHLLLEQGKDMKLVCEFFSSPGVSSCSLGSQDCCGRRRAPGSGSFS</sequence>
<proteinExistence type="predicted"/>
<evidence type="ECO:0000313" key="1">
    <source>
        <dbReference type="EMBL" id="AAM96222.1"/>
    </source>
</evidence>
<name>Q8JTI1_9CLOS</name>
<accession>Q8JTI1</accession>
<dbReference type="EMBL" id="AF416335">
    <property type="protein sequence ID" value="AAM96222.1"/>
    <property type="molecule type" value="Genomic_RNA"/>
</dbReference>
<reference evidence="1" key="1">
    <citation type="journal article" date="2002" name="Phytopathology">
        <title>Partial Nucleotide Sequence and Genome Organization of a Canadian Isolate of Little cherry virus and Development of an Enzyme-Linked Immunosorbent Assay-Based Diagnostic Test.</title>
        <authorList>
            <person name="Theilmann J."/>
            <person name="Mozafari J.H."/>
            <person name="Reade R.D."/>
            <person name="Wu Z."/>
            <person name="Xie W."/>
            <person name="Jesperson G."/>
            <person name="Bernardy M."/>
            <person name="Eastwell K.C."/>
            <person name="Rochon D.M."/>
        </authorList>
    </citation>
    <scope>NUCLEOTIDE SEQUENCE</scope>
    <source>
        <strain evidence="1">LC5</strain>
    </source>
</reference>